<dbReference type="RefSeq" id="WP_034240245.1">
    <property type="nucleotide sequence ID" value="NZ_AQRA01000002.1"/>
</dbReference>
<reference evidence="1 2" key="1">
    <citation type="submission" date="2014-04" db="EMBL/GenBank/DDBJ databases">
        <title>Aquimarina sp. 22II-S11-z7 Genome Sequencing.</title>
        <authorList>
            <person name="Lai Q."/>
        </authorList>
    </citation>
    <scope>NUCLEOTIDE SEQUENCE [LARGE SCALE GENOMIC DNA]</scope>
    <source>
        <strain evidence="1 2">22II-S11-z7</strain>
    </source>
</reference>
<evidence type="ECO:0000313" key="1">
    <source>
        <dbReference type="EMBL" id="EZH75097.1"/>
    </source>
</evidence>
<organism evidence="1 2">
    <name type="scientific">Aquimarina atlantica</name>
    <dbReference type="NCBI Taxonomy" id="1317122"/>
    <lineage>
        <taxon>Bacteria</taxon>
        <taxon>Pseudomonadati</taxon>
        <taxon>Bacteroidota</taxon>
        <taxon>Flavobacteriia</taxon>
        <taxon>Flavobacteriales</taxon>
        <taxon>Flavobacteriaceae</taxon>
        <taxon>Aquimarina</taxon>
    </lineage>
</organism>
<dbReference type="AlphaFoldDB" id="A0A023BYE3"/>
<dbReference type="STRING" id="1317122.ATO12_10245"/>
<evidence type="ECO:0000313" key="2">
    <source>
        <dbReference type="Proteomes" id="UP000023541"/>
    </source>
</evidence>
<dbReference type="eggNOG" id="ENOG5032QXQ">
    <property type="taxonomic scope" value="Bacteria"/>
</dbReference>
<gene>
    <name evidence="1" type="ORF">ATO12_10245</name>
</gene>
<dbReference type="EMBL" id="AQRA01000002">
    <property type="protein sequence ID" value="EZH75097.1"/>
    <property type="molecule type" value="Genomic_DNA"/>
</dbReference>
<comment type="caution">
    <text evidence="1">The sequence shown here is derived from an EMBL/GenBank/DDBJ whole genome shotgun (WGS) entry which is preliminary data.</text>
</comment>
<accession>A0A023BYE3</accession>
<proteinExistence type="predicted"/>
<keyword evidence="2" id="KW-1185">Reference proteome</keyword>
<protein>
    <submittedName>
        <fullName evidence="1">Uncharacterized protein</fullName>
    </submittedName>
</protein>
<sequence>MYHKLVAIVIFVLLFFSTGYAQKKEANTPIYSLDTLKVGYTYWWPQSGPFIGHCGDTYALVFLGTIRHIDDPVENDDMLYTSQRGIIDIDEVLTSKILKKNRYDKQKFFVSDYFYEQDVKEGDRVLVFCYEYEDNYSIPGGKSMLKIKGNDDPILKSIKRYILSGQNALELKKDMTLWKEHGLEAEVKQVIECKEMRDK</sequence>
<name>A0A023BYE3_9FLAO</name>
<dbReference type="Proteomes" id="UP000023541">
    <property type="component" value="Unassembled WGS sequence"/>
</dbReference>
<dbReference type="OrthoDB" id="1160164at2"/>